<reference evidence="2 3" key="1">
    <citation type="submission" date="2011-07" db="EMBL/GenBank/DDBJ databases">
        <authorList>
            <person name="Coyne R."/>
            <person name="Brami D."/>
            <person name="Johnson J."/>
            <person name="Hostetler J."/>
            <person name="Hannick L."/>
            <person name="Clark T."/>
            <person name="Cassidy-Hanley D."/>
            <person name="Inman J."/>
        </authorList>
    </citation>
    <scope>NUCLEOTIDE SEQUENCE [LARGE SCALE GENOMIC DNA]</scope>
    <source>
        <strain evidence="2 3">G5</strain>
    </source>
</reference>
<dbReference type="RefSeq" id="XP_004035003.1">
    <property type="nucleotide sequence ID" value="XM_004034955.1"/>
</dbReference>
<dbReference type="EMBL" id="GL983849">
    <property type="protein sequence ID" value="EGR31517.1"/>
    <property type="molecule type" value="Genomic_DNA"/>
</dbReference>
<keyword evidence="1" id="KW-0175">Coiled coil</keyword>
<evidence type="ECO:0000313" key="3">
    <source>
        <dbReference type="Proteomes" id="UP000008983"/>
    </source>
</evidence>
<organism evidence="2 3">
    <name type="scientific">Ichthyophthirius multifiliis</name>
    <name type="common">White spot disease agent</name>
    <name type="synonym">Ich</name>
    <dbReference type="NCBI Taxonomy" id="5932"/>
    <lineage>
        <taxon>Eukaryota</taxon>
        <taxon>Sar</taxon>
        <taxon>Alveolata</taxon>
        <taxon>Ciliophora</taxon>
        <taxon>Intramacronucleata</taxon>
        <taxon>Oligohymenophorea</taxon>
        <taxon>Hymenostomatida</taxon>
        <taxon>Ophryoglenina</taxon>
        <taxon>Ichthyophthirius</taxon>
    </lineage>
</organism>
<evidence type="ECO:0000313" key="2">
    <source>
        <dbReference type="EMBL" id="EGR31517.1"/>
    </source>
</evidence>
<dbReference type="InParanoid" id="G0QTE0"/>
<dbReference type="Proteomes" id="UP000008983">
    <property type="component" value="Unassembled WGS sequence"/>
</dbReference>
<dbReference type="GeneID" id="14907684"/>
<gene>
    <name evidence="2" type="ORF">IMG5_107360</name>
</gene>
<proteinExistence type="predicted"/>
<dbReference type="AlphaFoldDB" id="G0QTE0"/>
<accession>G0QTE0</accession>
<dbReference type="eggNOG" id="ENOG502SHF2">
    <property type="taxonomic scope" value="Eukaryota"/>
</dbReference>
<feature type="coiled-coil region" evidence="1">
    <location>
        <begin position="100"/>
        <end position="170"/>
    </location>
</feature>
<dbReference type="OMA" id="NQACTYQ"/>
<protein>
    <submittedName>
        <fullName evidence="2">Uncharacterized protein</fullName>
    </submittedName>
</protein>
<keyword evidence="3" id="KW-1185">Reference proteome</keyword>
<name>G0QTE0_ICHMU</name>
<evidence type="ECO:0000256" key="1">
    <source>
        <dbReference type="SAM" id="Coils"/>
    </source>
</evidence>
<dbReference type="OrthoDB" id="299411at2759"/>
<sequence>MSEDLNEIDLIMFKKLIQDSNQLFQKIRKISDDSCKLIEDQLYQEAIQQLKQAENIAELAANSGKALDRNLLIILLYNIACAYQGLWELDKCYQYIDGVIYNLEQGLKEQEQNEKEQKNEDFQSYKIKKQSFLVKSYLQKCAILSQLGMYKKYEKQNNKKQQKRHNMAIETAQKGIQMIEKIFNLLTELSQNQKYDKKANFSCEKTENTNQYKAKEEILYTPLIYENAQIFLQNFSNKNLFNIEINTNNYNQLRQSRKSIYFWKNNPNNNEKNMRAELQTPIKDSENESRSILGIRNSYQWIEQFNIGSIMHMVQIQYDSFIYFDDIIYELSKKQLIEKMLFLSICYFTIATEIRFIELDKYKNQNNDNNNTLEKQQIKINSEQYRQSETYHLKSIEIVCLAITCQSPYINHLINSYHKHYNSQLEIIEEEDNSNISYQSTQKKENSYKYNNYFKSTQDFSEQKLNISNNCDNNNYDKQTKNHKIQQNNQVFSTQPNKNKKVKHFKQILFVLYIQIFYRNQTKINFFKKQTQINQIVQKIIYKKIYHKNVFIRFQMKQMKNNQINKKNQRDFKQISISKYIIRIC</sequence>